<keyword evidence="10" id="KW-1185">Reference proteome</keyword>
<dbReference type="InterPro" id="IPR002049">
    <property type="entry name" value="LE_dom"/>
</dbReference>
<dbReference type="CDD" id="cd00054">
    <property type="entry name" value="EGF_CA"/>
    <property type="match status" value="1"/>
</dbReference>
<evidence type="ECO:0000256" key="5">
    <source>
        <dbReference type="PROSITE-ProRule" id="PRU00076"/>
    </source>
</evidence>
<accession>A0A8K0DL67</accession>
<feature type="chain" id="PRO_5035426650" description="EGF-like domain-containing protein" evidence="7">
    <location>
        <begin position="22"/>
        <end position="375"/>
    </location>
</feature>
<dbReference type="GO" id="GO:0005509">
    <property type="term" value="F:calcium ion binding"/>
    <property type="evidence" value="ECO:0007669"/>
    <property type="project" value="InterPro"/>
</dbReference>
<evidence type="ECO:0000256" key="7">
    <source>
        <dbReference type="SAM" id="SignalP"/>
    </source>
</evidence>
<evidence type="ECO:0000259" key="8">
    <source>
        <dbReference type="PROSITE" id="PS50026"/>
    </source>
</evidence>
<dbReference type="Gene3D" id="2.10.220.10">
    <property type="entry name" value="Hormone Receptor, Insulin-like Growth Factor Receptor 1, Chain A, domain 2"/>
    <property type="match status" value="1"/>
</dbReference>
<dbReference type="Proteomes" id="UP000801492">
    <property type="component" value="Unassembled WGS sequence"/>
</dbReference>
<evidence type="ECO:0000256" key="4">
    <source>
        <dbReference type="ARBA" id="ARBA00023157"/>
    </source>
</evidence>
<name>A0A8K0DL67_IGNLU</name>
<keyword evidence="2 5" id="KW-0245">EGF-like domain</keyword>
<protein>
    <recommendedName>
        <fullName evidence="8">EGF-like domain-containing protein</fullName>
    </recommendedName>
</protein>
<gene>
    <name evidence="9" type="ORF">ILUMI_00830</name>
</gene>
<dbReference type="InterPro" id="IPR006212">
    <property type="entry name" value="Furin_repeat"/>
</dbReference>
<dbReference type="InterPro" id="IPR021852">
    <property type="entry name" value="DUF3456"/>
</dbReference>
<dbReference type="Pfam" id="PF11938">
    <property type="entry name" value="DUF3456"/>
    <property type="match status" value="1"/>
</dbReference>
<dbReference type="CDD" id="cd00064">
    <property type="entry name" value="FU"/>
    <property type="match status" value="1"/>
</dbReference>
<dbReference type="SMART" id="SM00179">
    <property type="entry name" value="EGF_CA"/>
    <property type="match status" value="1"/>
</dbReference>
<dbReference type="SUPFAM" id="SSF57184">
    <property type="entry name" value="Growth factor receptor domain"/>
    <property type="match status" value="1"/>
</dbReference>
<dbReference type="InterPro" id="IPR001881">
    <property type="entry name" value="EGF-like_Ca-bd_dom"/>
</dbReference>
<organism evidence="9 10">
    <name type="scientific">Ignelater luminosus</name>
    <name type="common">Cucubano</name>
    <name type="synonym">Pyrophorus luminosus</name>
    <dbReference type="NCBI Taxonomy" id="2038154"/>
    <lineage>
        <taxon>Eukaryota</taxon>
        <taxon>Metazoa</taxon>
        <taxon>Ecdysozoa</taxon>
        <taxon>Arthropoda</taxon>
        <taxon>Hexapoda</taxon>
        <taxon>Insecta</taxon>
        <taxon>Pterygota</taxon>
        <taxon>Neoptera</taxon>
        <taxon>Endopterygota</taxon>
        <taxon>Coleoptera</taxon>
        <taxon>Polyphaga</taxon>
        <taxon>Elateriformia</taxon>
        <taxon>Elateroidea</taxon>
        <taxon>Elateridae</taxon>
        <taxon>Agrypninae</taxon>
        <taxon>Pyrophorini</taxon>
        <taxon>Ignelater</taxon>
    </lineage>
</organism>
<evidence type="ECO:0000256" key="2">
    <source>
        <dbReference type="ARBA" id="ARBA00022536"/>
    </source>
</evidence>
<dbReference type="InterPro" id="IPR000742">
    <property type="entry name" value="EGF"/>
</dbReference>
<feature type="signal peptide" evidence="7">
    <location>
        <begin position="1"/>
        <end position="21"/>
    </location>
</feature>
<feature type="domain" description="EGF-like" evidence="8">
    <location>
        <begin position="148"/>
        <end position="190"/>
    </location>
</feature>
<sequence length="375" mass="42182">MIRNNFLVISVLFLMCLTSKTIFCNNMKTDMLRQTKYPPCKACKTFIESFKKGMEKTAKGKFEGGDAAWEEEKLRSYAKSEVRLTEIQEQICSDIEEGRDQCYSLHEQYDSVIEEWWFNYQDTEPDLFKYFCIENVKHCCPDLHYGPDCLPCLGYPDKVCNNNGKCKGAGTRKGNGKCSCDSGYTGEICDQCAYKYYESYRDDTKLLCSKCHVSCEGNCTKSGPTGCENCAPGWVMNKEKGCSDINECASVKPVCGPLQFCVNTEGSYRCLECDRSCAGCTGDGPDMCINCANGYTLISNMCVDAEQEQRKQHVFITRYLTYFGLCVATCIIFQRNVMLAAIIGLAVGIYISVSEYMLNTPPVPNTTDFVKNLRV</sequence>
<dbReference type="InterPro" id="IPR009030">
    <property type="entry name" value="Growth_fac_rcpt_cys_sf"/>
</dbReference>
<dbReference type="OrthoDB" id="19903at2759"/>
<keyword evidence="6" id="KW-1133">Transmembrane helix</keyword>
<feature type="transmembrane region" description="Helical" evidence="6">
    <location>
        <begin position="315"/>
        <end position="333"/>
    </location>
</feature>
<dbReference type="SMART" id="SM00261">
    <property type="entry name" value="FU"/>
    <property type="match status" value="2"/>
</dbReference>
<comment type="caution">
    <text evidence="9">The sequence shown here is derived from an EMBL/GenBank/DDBJ whole genome shotgun (WGS) entry which is preliminary data.</text>
</comment>
<dbReference type="EMBL" id="VTPC01000560">
    <property type="protein sequence ID" value="KAF2905347.1"/>
    <property type="molecule type" value="Genomic_DNA"/>
</dbReference>
<dbReference type="GO" id="GO:0048513">
    <property type="term" value="P:animal organ development"/>
    <property type="evidence" value="ECO:0007669"/>
    <property type="project" value="UniProtKB-ARBA"/>
</dbReference>
<comment type="similarity">
    <text evidence="1">Belongs to the CRELD family.</text>
</comment>
<dbReference type="AlphaFoldDB" id="A0A8K0DL67"/>
<keyword evidence="7" id="KW-0732">Signal</keyword>
<evidence type="ECO:0000256" key="6">
    <source>
        <dbReference type="SAM" id="Phobius"/>
    </source>
</evidence>
<reference evidence="9" key="1">
    <citation type="submission" date="2019-08" db="EMBL/GenBank/DDBJ databases">
        <title>The genome of the North American firefly Photinus pyralis.</title>
        <authorList>
            <consortium name="Photinus pyralis genome working group"/>
            <person name="Fallon T.R."/>
            <person name="Sander Lower S.E."/>
            <person name="Weng J.-K."/>
        </authorList>
    </citation>
    <scope>NUCLEOTIDE SEQUENCE</scope>
    <source>
        <strain evidence="9">TRF0915ILg1</strain>
        <tissue evidence="9">Whole body</tissue>
    </source>
</reference>
<dbReference type="PROSITE" id="PS00022">
    <property type="entry name" value="EGF_1"/>
    <property type="match status" value="1"/>
</dbReference>
<evidence type="ECO:0000313" key="10">
    <source>
        <dbReference type="Proteomes" id="UP000801492"/>
    </source>
</evidence>
<dbReference type="PROSITE" id="PS01187">
    <property type="entry name" value="EGF_CA"/>
    <property type="match status" value="1"/>
</dbReference>
<dbReference type="SMART" id="SM00181">
    <property type="entry name" value="EGF"/>
    <property type="match status" value="3"/>
</dbReference>
<keyword evidence="3" id="KW-0106">Calcium</keyword>
<keyword evidence="6" id="KW-0472">Membrane</keyword>
<comment type="caution">
    <text evidence="5">Lacks conserved residue(s) required for the propagation of feature annotation.</text>
</comment>
<dbReference type="InterPro" id="IPR018097">
    <property type="entry name" value="EGF_Ca-bd_CS"/>
</dbReference>
<feature type="transmembrane region" description="Helical" evidence="6">
    <location>
        <begin position="340"/>
        <end position="358"/>
    </location>
</feature>
<feature type="disulfide bond" evidence="5">
    <location>
        <begin position="180"/>
        <end position="189"/>
    </location>
</feature>
<dbReference type="GO" id="GO:0048731">
    <property type="term" value="P:system development"/>
    <property type="evidence" value="ECO:0007669"/>
    <property type="project" value="UniProtKB-ARBA"/>
</dbReference>
<proteinExistence type="inferred from homology"/>
<dbReference type="PROSITE" id="PS01248">
    <property type="entry name" value="EGF_LAM_1"/>
    <property type="match status" value="1"/>
</dbReference>
<keyword evidence="4 5" id="KW-1015">Disulfide bond</keyword>
<evidence type="ECO:0000256" key="3">
    <source>
        <dbReference type="ARBA" id="ARBA00022837"/>
    </source>
</evidence>
<evidence type="ECO:0000256" key="1">
    <source>
        <dbReference type="ARBA" id="ARBA00005897"/>
    </source>
</evidence>
<dbReference type="PROSITE" id="PS50026">
    <property type="entry name" value="EGF_3"/>
    <property type="match status" value="1"/>
</dbReference>
<evidence type="ECO:0000313" key="9">
    <source>
        <dbReference type="EMBL" id="KAF2905347.1"/>
    </source>
</evidence>
<keyword evidence="6" id="KW-0812">Transmembrane</keyword>